<evidence type="ECO:0000313" key="2">
    <source>
        <dbReference type="EMBL" id="EFP88890.2"/>
    </source>
</evidence>
<proteinExistence type="predicted"/>
<protein>
    <submittedName>
        <fullName evidence="2">Uncharacterized protein</fullName>
    </submittedName>
</protein>
<reference evidence="3" key="2">
    <citation type="journal article" date="2011" name="Proc. Natl. Acad. Sci. U.S.A.">
        <title>Obligate biotrophy features unraveled by the genomic analysis of rust fungi.</title>
        <authorList>
            <person name="Duplessis S."/>
            <person name="Cuomo C.A."/>
            <person name="Lin Y.-C."/>
            <person name="Aerts A."/>
            <person name="Tisserant E."/>
            <person name="Veneault-Fourrey C."/>
            <person name="Joly D.L."/>
            <person name="Hacquard S."/>
            <person name="Amselem J."/>
            <person name="Cantarel B.L."/>
            <person name="Chiu R."/>
            <person name="Coutinho P.M."/>
            <person name="Feau N."/>
            <person name="Field M."/>
            <person name="Frey P."/>
            <person name="Gelhaye E."/>
            <person name="Goldberg J."/>
            <person name="Grabherr M.G."/>
            <person name="Kodira C.D."/>
            <person name="Kohler A."/>
            <person name="Kuees U."/>
            <person name="Lindquist E.A."/>
            <person name="Lucas S.M."/>
            <person name="Mago R."/>
            <person name="Mauceli E."/>
            <person name="Morin E."/>
            <person name="Murat C."/>
            <person name="Pangilinan J.L."/>
            <person name="Park R."/>
            <person name="Pearson M."/>
            <person name="Quesneville H."/>
            <person name="Rouhier N."/>
            <person name="Sakthikumar S."/>
            <person name="Salamov A.A."/>
            <person name="Schmutz J."/>
            <person name="Selles B."/>
            <person name="Shapiro H."/>
            <person name="Tanguay P."/>
            <person name="Tuskan G.A."/>
            <person name="Henrissat B."/>
            <person name="Van de Peer Y."/>
            <person name="Rouze P."/>
            <person name="Ellis J.G."/>
            <person name="Dodds P.N."/>
            <person name="Schein J.E."/>
            <person name="Zhong S."/>
            <person name="Hamelin R.C."/>
            <person name="Grigoriev I.V."/>
            <person name="Szabo L.J."/>
            <person name="Martin F."/>
        </authorList>
    </citation>
    <scope>NUCLEOTIDE SEQUENCE [LARGE SCALE GENOMIC DNA]</scope>
    <source>
        <strain evidence="3">CRL 75-36-700-3 / race SCCL</strain>
    </source>
</reference>
<dbReference type="HOGENOM" id="CLU_2110150_0_0_1"/>
<dbReference type="AlphaFoldDB" id="E3KWZ7"/>
<dbReference type="KEGG" id="pgr:PGTG_14229"/>
<dbReference type="Proteomes" id="UP000008783">
    <property type="component" value="Unassembled WGS sequence"/>
</dbReference>
<reference key="1">
    <citation type="submission" date="2007-01" db="EMBL/GenBank/DDBJ databases">
        <title>The Genome Sequence of Puccinia graminis f. sp. tritici Strain CRL 75-36-700-3.</title>
        <authorList>
            <consortium name="The Broad Institute Genome Sequencing Platform"/>
            <person name="Birren B."/>
            <person name="Lander E."/>
            <person name="Galagan J."/>
            <person name="Nusbaum C."/>
            <person name="Devon K."/>
            <person name="Cuomo C."/>
            <person name="Jaffe D."/>
            <person name="Butler J."/>
            <person name="Alvarez P."/>
            <person name="Gnerre S."/>
            <person name="Grabherr M."/>
            <person name="Mauceli E."/>
            <person name="Brockman W."/>
            <person name="Young S."/>
            <person name="LaButti K."/>
            <person name="Sykes S."/>
            <person name="DeCaprio D."/>
            <person name="Crawford M."/>
            <person name="Koehrsen M."/>
            <person name="Engels R."/>
            <person name="Montgomery P."/>
            <person name="Pearson M."/>
            <person name="Howarth C."/>
            <person name="Larson L."/>
            <person name="White J."/>
            <person name="Zeng Q."/>
            <person name="Kodira C."/>
            <person name="Yandava C."/>
            <person name="Alvarado L."/>
            <person name="O'Leary S."/>
            <person name="Szabo L."/>
            <person name="Dean R."/>
            <person name="Schein J."/>
        </authorList>
    </citation>
    <scope>NUCLEOTIDE SEQUENCE</scope>
    <source>
        <strain>CRL 75-36-700-3</strain>
    </source>
</reference>
<gene>
    <name evidence="2" type="ORF">PGTG_14229</name>
</gene>
<dbReference type="RefSeq" id="XP_003333309.2">
    <property type="nucleotide sequence ID" value="XM_003333261.2"/>
</dbReference>
<keyword evidence="3" id="KW-1185">Reference proteome</keyword>
<evidence type="ECO:0000313" key="3">
    <source>
        <dbReference type="Proteomes" id="UP000008783"/>
    </source>
</evidence>
<accession>E3KWZ7</accession>
<feature type="region of interest" description="Disordered" evidence="1">
    <location>
        <begin position="93"/>
        <end position="115"/>
    </location>
</feature>
<evidence type="ECO:0000256" key="1">
    <source>
        <dbReference type="SAM" id="MobiDB-lite"/>
    </source>
</evidence>
<dbReference type="EMBL" id="DS178317">
    <property type="protein sequence ID" value="EFP88890.2"/>
    <property type="molecule type" value="Genomic_DNA"/>
</dbReference>
<dbReference type="VEuPathDB" id="FungiDB:PGTG_14229"/>
<dbReference type="InParanoid" id="E3KWZ7"/>
<sequence>MSSREALPTVELLPPTIIGSEVFTRGQNECYLNVKLRVTRDEANLSGKGTALHPYSCSTTLYPHFHFDTFDQTSYHVDDNDMTLQTLANSSFGKVCGPRRSTNPTKRSLQLAPPS</sequence>
<dbReference type="GeneID" id="10542167"/>
<name>E3KWZ7_PUCGT</name>
<organism evidence="2 3">
    <name type="scientific">Puccinia graminis f. sp. tritici (strain CRL 75-36-700-3 / race SCCL)</name>
    <name type="common">Black stem rust fungus</name>
    <dbReference type="NCBI Taxonomy" id="418459"/>
    <lineage>
        <taxon>Eukaryota</taxon>
        <taxon>Fungi</taxon>
        <taxon>Dikarya</taxon>
        <taxon>Basidiomycota</taxon>
        <taxon>Pucciniomycotina</taxon>
        <taxon>Pucciniomycetes</taxon>
        <taxon>Pucciniales</taxon>
        <taxon>Pucciniaceae</taxon>
        <taxon>Puccinia</taxon>
    </lineage>
</organism>